<sequence>MSFFDYAMKFIGGASTTTVTCPVCGLKSSQSASKIRLKQAMLCPGCKALFIAPRSGS</sequence>
<accession>A0ABT8PWL5</accession>
<dbReference type="RefSeq" id="WP_301699754.1">
    <property type="nucleotide sequence ID" value="NZ_JAUJYW010000005.1"/>
</dbReference>
<protein>
    <submittedName>
        <fullName evidence="1">YnfU family zinc-binding protein</fullName>
    </submittedName>
</protein>
<reference evidence="1 2" key="1">
    <citation type="submission" date="2023-07" db="EMBL/GenBank/DDBJ databases">
        <title>Citrobacter selenititolerans sp. nov., isolated from seleniferous soil.</title>
        <authorList>
            <person name="Zhang S."/>
            <person name="Li K."/>
            <person name="Peng J."/>
            <person name="Wang H."/>
            <person name="Sun J."/>
            <person name="Guo Y."/>
        </authorList>
    </citation>
    <scope>NUCLEOTIDE SEQUENCE [LARGE SCALE GENOMIC DNA]</scope>
    <source>
        <strain evidence="1 2">S2-9</strain>
    </source>
</reference>
<evidence type="ECO:0000313" key="2">
    <source>
        <dbReference type="Proteomes" id="UP001174867"/>
    </source>
</evidence>
<gene>
    <name evidence="1" type="ORF">Q0A17_14745</name>
</gene>
<dbReference type="NCBIfam" id="NF038384">
    <property type="entry name" value="zinc_YnfU_fam"/>
    <property type="match status" value="1"/>
</dbReference>
<proteinExistence type="predicted"/>
<dbReference type="InterPro" id="IPR057793">
    <property type="entry name" value="YnfU-like"/>
</dbReference>
<dbReference type="EMBL" id="JAUJYW010000005">
    <property type="protein sequence ID" value="MDN8600654.1"/>
    <property type="molecule type" value="Genomic_DNA"/>
</dbReference>
<evidence type="ECO:0000313" key="1">
    <source>
        <dbReference type="EMBL" id="MDN8600654.1"/>
    </source>
</evidence>
<organism evidence="1 2">
    <name type="scientific">Citrobacter enshiensis</name>
    <dbReference type="NCBI Taxonomy" id="2971264"/>
    <lineage>
        <taxon>Bacteria</taxon>
        <taxon>Pseudomonadati</taxon>
        <taxon>Pseudomonadota</taxon>
        <taxon>Gammaproteobacteria</taxon>
        <taxon>Enterobacterales</taxon>
        <taxon>Enterobacteriaceae</taxon>
        <taxon>Citrobacter</taxon>
    </lineage>
</organism>
<name>A0ABT8PWL5_9ENTR</name>
<keyword evidence="2" id="KW-1185">Reference proteome</keyword>
<comment type="caution">
    <text evidence="1">The sequence shown here is derived from an EMBL/GenBank/DDBJ whole genome shotgun (WGS) entry which is preliminary data.</text>
</comment>
<dbReference type="Proteomes" id="UP001174867">
    <property type="component" value="Unassembled WGS sequence"/>
</dbReference>